<protein>
    <submittedName>
        <fullName evidence="2">Uncharacterized protein</fullName>
    </submittedName>
</protein>
<feature type="region of interest" description="Disordered" evidence="1">
    <location>
        <begin position="167"/>
        <end position="234"/>
    </location>
</feature>
<keyword evidence="3" id="KW-1185">Reference proteome</keyword>
<accession>A0A8S0PZR1</accession>
<comment type="caution">
    <text evidence="2">The sequence shown here is derived from an EMBL/GenBank/DDBJ whole genome shotgun (WGS) entry which is preliminary data.</text>
</comment>
<dbReference type="EMBL" id="CACTIH010000233">
    <property type="protein sequence ID" value="CAA2957686.1"/>
    <property type="molecule type" value="Genomic_DNA"/>
</dbReference>
<feature type="region of interest" description="Disordered" evidence="1">
    <location>
        <begin position="1"/>
        <end position="59"/>
    </location>
</feature>
<feature type="compositionally biased region" description="Polar residues" evidence="1">
    <location>
        <begin position="167"/>
        <end position="181"/>
    </location>
</feature>
<reference evidence="2 3" key="1">
    <citation type="submission" date="2019-12" db="EMBL/GenBank/DDBJ databases">
        <authorList>
            <person name="Alioto T."/>
            <person name="Alioto T."/>
            <person name="Gomez Garrido J."/>
        </authorList>
    </citation>
    <scope>NUCLEOTIDE SEQUENCE [LARGE SCALE GENOMIC DNA]</scope>
</reference>
<feature type="region of interest" description="Disordered" evidence="1">
    <location>
        <begin position="74"/>
        <end position="110"/>
    </location>
</feature>
<feature type="compositionally biased region" description="Polar residues" evidence="1">
    <location>
        <begin position="1"/>
        <end position="10"/>
    </location>
</feature>
<organism evidence="2 3">
    <name type="scientific">Olea europaea subsp. europaea</name>
    <dbReference type="NCBI Taxonomy" id="158383"/>
    <lineage>
        <taxon>Eukaryota</taxon>
        <taxon>Viridiplantae</taxon>
        <taxon>Streptophyta</taxon>
        <taxon>Embryophyta</taxon>
        <taxon>Tracheophyta</taxon>
        <taxon>Spermatophyta</taxon>
        <taxon>Magnoliopsida</taxon>
        <taxon>eudicotyledons</taxon>
        <taxon>Gunneridae</taxon>
        <taxon>Pentapetalae</taxon>
        <taxon>asterids</taxon>
        <taxon>lamiids</taxon>
        <taxon>Lamiales</taxon>
        <taxon>Oleaceae</taxon>
        <taxon>Oleeae</taxon>
        <taxon>Olea</taxon>
    </lineage>
</organism>
<name>A0A8S0PZR1_OLEEU</name>
<evidence type="ECO:0000313" key="3">
    <source>
        <dbReference type="Proteomes" id="UP000594638"/>
    </source>
</evidence>
<dbReference type="Proteomes" id="UP000594638">
    <property type="component" value="Unassembled WGS sequence"/>
</dbReference>
<feature type="compositionally biased region" description="Polar residues" evidence="1">
    <location>
        <begin position="94"/>
        <end position="104"/>
    </location>
</feature>
<feature type="compositionally biased region" description="Low complexity" evidence="1">
    <location>
        <begin position="182"/>
        <end position="192"/>
    </location>
</feature>
<gene>
    <name evidence="2" type="ORF">OLEA9_A096895</name>
</gene>
<sequence length="316" mass="34297">MGKKSNSNNRGRLPISVGRLPNQDGRISSTSQQFRKITKLAESTQGKEGRESSTNPTDSAKTFWQEFDHANSNSLSLSQTLGDEDTDSEDGSTAVKQTTNLSQVKESDTTKAPWASLFKENHKRENGFKLRTCENLLEILKIAGGSSQLAEHRKNISANLNKATTGQNIVGGSSQPAVDSQNTANNTNKATTEQSSSLEATTSQEDPTGQNDTSGQTDANAKLGAPVDQNEDYNPFIEVGRNNKAMNVAKGLMPKRITPQPIASDKVHVQKSGAGVEGKSDYEKLFNAEYGVIWTSQKIKVGDFGIFNRKERVLVS</sequence>
<proteinExistence type="predicted"/>
<dbReference type="Gramene" id="OE9A096895T1">
    <property type="protein sequence ID" value="OE9A096895C1"/>
    <property type="gene ID" value="OE9A096895"/>
</dbReference>
<dbReference type="AlphaFoldDB" id="A0A8S0PZR1"/>
<feature type="compositionally biased region" description="Polar residues" evidence="1">
    <location>
        <begin position="193"/>
        <end position="219"/>
    </location>
</feature>
<evidence type="ECO:0000313" key="2">
    <source>
        <dbReference type="EMBL" id="CAA2957686.1"/>
    </source>
</evidence>
<evidence type="ECO:0000256" key="1">
    <source>
        <dbReference type="SAM" id="MobiDB-lite"/>
    </source>
</evidence>
<feature type="compositionally biased region" description="Polar residues" evidence="1">
    <location>
        <begin position="25"/>
        <end position="44"/>
    </location>
</feature>